<gene>
    <name evidence="7" type="ORF">ABLV49_19590</name>
</gene>
<dbReference type="InterPro" id="IPR036908">
    <property type="entry name" value="RlpA-like_sf"/>
</dbReference>
<keyword evidence="3" id="KW-0456">Lyase</keyword>
<feature type="domain" description="Lytic transglycosylase MltA" evidence="6">
    <location>
        <begin position="174"/>
        <end position="315"/>
    </location>
</feature>
<dbReference type="GO" id="GO:0008933">
    <property type="term" value="F:peptidoglycan lytic transglycosylase activity"/>
    <property type="evidence" value="ECO:0007669"/>
    <property type="project" value="TreeGrafter"/>
</dbReference>
<organism evidence="7">
    <name type="scientific">Polaromonas hydrogenivorans</name>
    <dbReference type="NCBI Taxonomy" id="335476"/>
    <lineage>
        <taxon>Bacteria</taxon>
        <taxon>Pseudomonadati</taxon>
        <taxon>Pseudomonadota</taxon>
        <taxon>Betaproteobacteria</taxon>
        <taxon>Burkholderiales</taxon>
        <taxon>Comamonadaceae</taxon>
        <taxon>Polaromonas</taxon>
    </lineage>
</organism>
<sequence length="414" mass="45061">MNTSNSSAPSASSKSKAMICSWKAVEGLTRWLPSLRKASIIAIAAGLAACTSVPLPPASSYPDGVQAPAVVLRPGEAGPLPPPRLQGKSRWVAVHWAELPGFEEDSLFEAWNAWIKSCERPGPVFAPLCSEVRRLSIASPREQRDWMVARLQPYRVESLQGVSEGLLTSYYEPVLKASRQPGAGYDVPLYRPPTGLGNRRPWFSRQEIDTLPEARAALRGREIAWVDDPVEVMSLHIQGSGRLNITEPDGSRRVVRVAYAGSNEQPFRSVTQWLLDQGEGRMVAPWVESTKAWAAKKPQRVQQMLWSNPRYTFFQEQPLSDFDAAFGPKGAQGVALTPGRSIAVDPGSIPYGTPVWLASSGNAASLQKLVLAQDTGSAIVGAVRADYFAGTGVDAGLLASRVNQPLRLWALWPK</sequence>
<dbReference type="GO" id="GO:0071555">
    <property type="term" value="P:cell wall organization"/>
    <property type="evidence" value="ECO:0007669"/>
    <property type="project" value="UniProtKB-KW"/>
</dbReference>
<accession>A0AAU7LQX1</accession>
<dbReference type="SUPFAM" id="SSF50685">
    <property type="entry name" value="Barwin-like endoglucanases"/>
    <property type="match status" value="1"/>
</dbReference>
<dbReference type="AlphaFoldDB" id="A0AAU7LQX1"/>
<evidence type="ECO:0000259" key="6">
    <source>
        <dbReference type="SMART" id="SM00925"/>
    </source>
</evidence>
<dbReference type="PANTHER" id="PTHR30124:SF0">
    <property type="entry name" value="MEMBRANE-BOUND LYTIC MUREIN TRANSGLYCOSYLASE A"/>
    <property type="match status" value="1"/>
</dbReference>
<protein>
    <recommendedName>
        <fullName evidence="2">peptidoglycan lytic exotransglycosylase</fullName>
        <ecNumber evidence="2">4.2.2.n1</ecNumber>
    </recommendedName>
    <alternativeName>
        <fullName evidence="5">Murein hydrolase A</fullName>
    </alternativeName>
</protein>
<dbReference type="GO" id="GO:0019867">
    <property type="term" value="C:outer membrane"/>
    <property type="evidence" value="ECO:0007669"/>
    <property type="project" value="InterPro"/>
</dbReference>
<keyword evidence="4" id="KW-0961">Cell wall biogenesis/degradation</keyword>
<reference evidence="7" key="1">
    <citation type="submission" date="2024-05" db="EMBL/GenBank/DDBJ databases">
        <authorList>
            <person name="Bunk B."/>
            <person name="Swiderski J."/>
            <person name="Sproer C."/>
            <person name="Thiel V."/>
        </authorList>
    </citation>
    <scope>NUCLEOTIDE SEQUENCE</scope>
    <source>
        <strain evidence="7">DSM 17735</strain>
    </source>
</reference>
<dbReference type="CDD" id="cd14485">
    <property type="entry name" value="mltA_like_LT_A"/>
    <property type="match status" value="1"/>
</dbReference>
<dbReference type="EC" id="4.2.2.n1" evidence="2"/>
<dbReference type="InterPro" id="IPR026044">
    <property type="entry name" value="MltA"/>
</dbReference>
<dbReference type="EMBL" id="CP157675">
    <property type="protein sequence ID" value="XBP70044.1"/>
    <property type="molecule type" value="Genomic_DNA"/>
</dbReference>
<dbReference type="RefSeq" id="WP_349279101.1">
    <property type="nucleotide sequence ID" value="NZ_CBCSCU010000007.1"/>
</dbReference>
<dbReference type="Pfam" id="PF03562">
    <property type="entry name" value="MltA"/>
    <property type="match status" value="1"/>
</dbReference>
<dbReference type="Gene3D" id="2.40.40.10">
    <property type="entry name" value="RlpA-like domain"/>
    <property type="match status" value="2"/>
</dbReference>
<comment type="catalytic activity">
    <reaction evidence="1">
        <text>Exolytic cleavage of the (1-&gt;4)-beta-glycosidic linkage between N-acetylmuramic acid (MurNAc) and N-acetylglucosamine (GlcNAc) residues in peptidoglycan, from either the reducing or the non-reducing ends of the peptidoglycan chains, with concomitant formation of a 1,6-anhydrobond in the MurNAc residue.</text>
        <dbReference type="EC" id="4.2.2.n1"/>
    </reaction>
</comment>
<dbReference type="GO" id="GO:0004553">
    <property type="term" value="F:hydrolase activity, hydrolyzing O-glycosyl compounds"/>
    <property type="evidence" value="ECO:0007669"/>
    <property type="project" value="InterPro"/>
</dbReference>
<dbReference type="GO" id="GO:0009254">
    <property type="term" value="P:peptidoglycan turnover"/>
    <property type="evidence" value="ECO:0007669"/>
    <property type="project" value="InterPro"/>
</dbReference>
<evidence type="ECO:0000256" key="3">
    <source>
        <dbReference type="ARBA" id="ARBA00023239"/>
    </source>
</evidence>
<evidence type="ECO:0000256" key="5">
    <source>
        <dbReference type="ARBA" id="ARBA00030918"/>
    </source>
</evidence>
<evidence type="ECO:0000256" key="1">
    <source>
        <dbReference type="ARBA" id="ARBA00001420"/>
    </source>
</evidence>
<dbReference type="Gene3D" id="2.40.240.50">
    <property type="entry name" value="Barwin-like endoglucanases"/>
    <property type="match status" value="1"/>
</dbReference>
<dbReference type="SMART" id="SM00925">
    <property type="entry name" value="MltA"/>
    <property type="match status" value="1"/>
</dbReference>
<dbReference type="PANTHER" id="PTHR30124">
    <property type="entry name" value="MEMBRANE-BOUND LYTIC MUREIN TRANSGLYCOSYLASE A"/>
    <property type="match status" value="1"/>
</dbReference>
<proteinExistence type="predicted"/>
<name>A0AAU7LQX1_9BURK</name>
<evidence type="ECO:0000256" key="2">
    <source>
        <dbReference type="ARBA" id="ARBA00012587"/>
    </source>
</evidence>
<evidence type="ECO:0000313" key="7">
    <source>
        <dbReference type="EMBL" id="XBP70044.1"/>
    </source>
</evidence>
<dbReference type="CDD" id="cd14668">
    <property type="entry name" value="mlta_B"/>
    <property type="match status" value="1"/>
</dbReference>
<dbReference type="GO" id="GO:0009253">
    <property type="term" value="P:peptidoglycan catabolic process"/>
    <property type="evidence" value="ECO:0007669"/>
    <property type="project" value="TreeGrafter"/>
</dbReference>
<dbReference type="PIRSF" id="PIRSF019422">
    <property type="entry name" value="MltA"/>
    <property type="match status" value="1"/>
</dbReference>
<dbReference type="Pfam" id="PF06725">
    <property type="entry name" value="3D"/>
    <property type="match status" value="1"/>
</dbReference>
<dbReference type="InterPro" id="IPR005300">
    <property type="entry name" value="MltA_B"/>
</dbReference>
<evidence type="ECO:0000256" key="4">
    <source>
        <dbReference type="ARBA" id="ARBA00023316"/>
    </source>
</evidence>
<dbReference type="InterPro" id="IPR010611">
    <property type="entry name" value="3D_dom"/>
</dbReference>